<feature type="chain" id="PRO_5012190518" evidence="1">
    <location>
        <begin position="22"/>
        <end position="198"/>
    </location>
</feature>
<keyword evidence="3" id="KW-1185">Reference proteome</keyword>
<dbReference type="RefSeq" id="WP_084121549.1">
    <property type="nucleotide sequence ID" value="NZ_LT838813.1"/>
</dbReference>
<dbReference type="OrthoDB" id="1094316at2"/>
<accession>A0A1W2H7X7</accession>
<dbReference type="Gene3D" id="2.40.160.20">
    <property type="match status" value="1"/>
</dbReference>
<reference evidence="3" key="1">
    <citation type="submission" date="2017-04" db="EMBL/GenBank/DDBJ databases">
        <authorList>
            <person name="Varghese N."/>
            <person name="Submissions S."/>
        </authorList>
    </citation>
    <scope>NUCLEOTIDE SEQUENCE [LARGE SCALE GENOMIC DNA]</scope>
    <source>
        <strain evidence="3">DSM 16537</strain>
    </source>
</reference>
<dbReference type="SUPFAM" id="SSF56925">
    <property type="entry name" value="OMPA-like"/>
    <property type="match status" value="1"/>
</dbReference>
<name>A0A1W2H7X7_9BACT</name>
<dbReference type="InterPro" id="IPR011250">
    <property type="entry name" value="OMP/PagP_B-barrel"/>
</dbReference>
<dbReference type="AlphaFoldDB" id="A0A1W2H7X7"/>
<sequence length="198" mass="22033">MKKIFLFIVFAIVLFTHKVNAQSYTTTSYSIGIPTGDLGDFISNVSWRGFAIDYRKLIQPNLGIGISSGLNTFYEERPNAAYTIDNRTLSGKQWRYSNNVPIMLSGDYYLKPGDNINPFVGLGVGTIYTVRRTDMGVFSLDQNAWSFAFQPQVGMIYMLNSFAGISLSAKYSYGLAAGDLNNAQSFMSFNIGYVFMGN</sequence>
<dbReference type="EMBL" id="LT838813">
    <property type="protein sequence ID" value="SMD44762.1"/>
    <property type="molecule type" value="Genomic_DNA"/>
</dbReference>
<evidence type="ECO:0000313" key="3">
    <source>
        <dbReference type="Proteomes" id="UP000192333"/>
    </source>
</evidence>
<feature type="signal peptide" evidence="1">
    <location>
        <begin position="1"/>
        <end position="21"/>
    </location>
</feature>
<evidence type="ECO:0000313" key="2">
    <source>
        <dbReference type="EMBL" id="SMD44762.1"/>
    </source>
</evidence>
<evidence type="ECO:0000256" key="1">
    <source>
        <dbReference type="SAM" id="SignalP"/>
    </source>
</evidence>
<dbReference type="Proteomes" id="UP000192333">
    <property type="component" value="Chromosome I"/>
</dbReference>
<organism evidence="2 3">
    <name type="scientific">Aquiflexum balticum DSM 16537</name>
    <dbReference type="NCBI Taxonomy" id="758820"/>
    <lineage>
        <taxon>Bacteria</taxon>
        <taxon>Pseudomonadati</taxon>
        <taxon>Bacteroidota</taxon>
        <taxon>Cytophagia</taxon>
        <taxon>Cytophagales</taxon>
        <taxon>Cyclobacteriaceae</taxon>
        <taxon>Aquiflexum</taxon>
    </lineage>
</organism>
<dbReference type="STRING" id="758820.SAMN00777080_3395"/>
<protein>
    <submittedName>
        <fullName evidence="2">Outer membrane protein</fullName>
    </submittedName>
</protein>
<keyword evidence="1" id="KW-0732">Signal</keyword>
<gene>
    <name evidence="2" type="ORF">SAMN00777080_3395</name>
</gene>
<proteinExistence type="predicted"/>